<evidence type="ECO:0000256" key="2">
    <source>
        <dbReference type="SAM" id="MobiDB-lite"/>
    </source>
</evidence>
<protein>
    <recommendedName>
        <fullName evidence="5">Sec1-like protein</fullName>
    </recommendedName>
</protein>
<dbReference type="PIRSF" id="PIRSF005715">
    <property type="entry name" value="VPS45_Sec1"/>
    <property type="match status" value="1"/>
</dbReference>
<dbReference type="SUPFAM" id="SSF56815">
    <property type="entry name" value="Sec1/munc18-like (SM) proteins"/>
    <property type="match status" value="1"/>
</dbReference>
<feature type="region of interest" description="Disordered" evidence="2">
    <location>
        <begin position="541"/>
        <end position="572"/>
    </location>
</feature>
<dbReference type="Gene3D" id="1.25.40.60">
    <property type="match status" value="1"/>
</dbReference>
<dbReference type="EMBL" id="ML014172">
    <property type="protein sequence ID" value="RKP01437.1"/>
    <property type="molecule type" value="Genomic_DNA"/>
</dbReference>
<name>A0A4P9X838_9FUNG</name>
<evidence type="ECO:0000256" key="1">
    <source>
        <dbReference type="ARBA" id="ARBA00009884"/>
    </source>
</evidence>
<feature type="region of interest" description="Disordered" evidence="2">
    <location>
        <begin position="647"/>
        <end position="676"/>
    </location>
</feature>
<dbReference type="GO" id="GO:0016192">
    <property type="term" value="P:vesicle-mediated transport"/>
    <property type="evidence" value="ECO:0007669"/>
    <property type="project" value="InterPro"/>
</dbReference>
<dbReference type="OrthoDB" id="2228at2759"/>
<dbReference type="Gene3D" id="3.90.830.10">
    <property type="entry name" value="Syntaxin Binding Protein 1, Chain A, domain 2"/>
    <property type="match status" value="1"/>
</dbReference>
<dbReference type="Gene3D" id="3.40.50.2060">
    <property type="match status" value="1"/>
</dbReference>
<dbReference type="PANTHER" id="PTHR11679">
    <property type="entry name" value="VESICLE PROTEIN SORTING-ASSOCIATED"/>
    <property type="match status" value="1"/>
</dbReference>
<organism evidence="3 4">
    <name type="scientific">Caulochytrium protostelioides</name>
    <dbReference type="NCBI Taxonomy" id="1555241"/>
    <lineage>
        <taxon>Eukaryota</taxon>
        <taxon>Fungi</taxon>
        <taxon>Fungi incertae sedis</taxon>
        <taxon>Chytridiomycota</taxon>
        <taxon>Chytridiomycota incertae sedis</taxon>
        <taxon>Chytridiomycetes</taxon>
        <taxon>Caulochytriales</taxon>
        <taxon>Caulochytriaceae</taxon>
        <taxon>Caulochytrium</taxon>
    </lineage>
</organism>
<dbReference type="InterPro" id="IPR001619">
    <property type="entry name" value="Sec1-like"/>
</dbReference>
<dbReference type="InterPro" id="IPR043127">
    <property type="entry name" value="Sec-1-like_dom3a"/>
</dbReference>
<evidence type="ECO:0000313" key="3">
    <source>
        <dbReference type="EMBL" id="RKP01437.1"/>
    </source>
</evidence>
<feature type="compositionally biased region" description="Basic and acidic residues" evidence="2">
    <location>
        <begin position="651"/>
        <end position="660"/>
    </location>
</feature>
<evidence type="ECO:0008006" key="5">
    <source>
        <dbReference type="Google" id="ProtNLM"/>
    </source>
</evidence>
<feature type="region of interest" description="Disordered" evidence="2">
    <location>
        <begin position="480"/>
        <end position="500"/>
    </location>
</feature>
<evidence type="ECO:0000313" key="4">
    <source>
        <dbReference type="Proteomes" id="UP000274922"/>
    </source>
</evidence>
<dbReference type="Gene3D" id="3.40.50.1910">
    <property type="match status" value="1"/>
</dbReference>
<reference evidence="4" key="1">
    <citation type="journal article" date="2018" name="Nat. Microbiol.">
        <title>Leveraging single-cell genomics to expand the fungal tree of life.</title>
        <authorList>
            <person name="Ahrendt S.R."/>
            <person name="Quandt C.A."/>
            <person name="Ciobanu D."/>
            <person name="Clum A."/>
            <person name="Salamov A."/>
            <person name="Andreopoulos B."/>
            <person name="Cheng J.F."/>
            <person name="Woyke T."/>
            <person name="Pelin A."/>
            <person name="Henrissat B."/>
            <person name="Reynolds N.K."/>
            <person name="Benny G.L."/>
            <person name="Smith M.E."/>
            <person name="James T.Y."/>
            <person name="Grigoriev I.V."/>
        </authorList>
    </citation>
    <scope>NUCLEOTIDE SEQUENCE [LARGE SCALE GENOMIC DNA]</scope>
    <source>
        <strain evidence="4">ATCC 52028</strain>
    </source>
</reference>
<sequence length="676" mass="75189">MCSEILIDMIRSVKPPGGWKILILDEVALRIVNSCLKLSEVLDENVTLIETFGKKRQTFSQKEAIYFVSPIADNITRITGDFAPERRMYAAAHCFFTNTLSDDLFDQLRKGIPAGVLKAVKEVNADFVPFEPRVFHLDNPMAVFQLFRPSAPVRREAEIDSMTRKITSLCASLGELPHIRYHAATPQGVYQEDTLSSLLAFRVQNELDNLSRVDKDFPPPSPYPPAVLLIVDRTFDMMAPLLHEFTYQAMANDLLPFQDGRYICSTDDDGTTVAALGPGTPTSPSQQQTATLDESDAIWVLIRHWHFVEAVDYISDMFQRFLSENKAASNALSGQSPTAGIEGIMAMKDTLAHLPQFQEMKQRFAVHINICGQCKSEFESRKLDLVAGVEQDLATGETVDGRSLKNILNEIVPALADSKVSNTDKTRLLILYIIAQEGIQDMDRRKLLEAAKIPTADAQAITNLALFGLRLIPSNDSKKNRGPYHYWGNKQAKKSRKPKAGELPYDLSRYKPLIKLLLEDQIHNRVEAKLFPWVKEPPQATWSKRGAAGKEPGANGGAGTGAHAASGDNDDDRKRGPRIILFVIGGMTFSEMRSVYELATEHRRDILIGSTAIYNPTQWMNVLKEAHSDEHVLTKPVSVLTPTGNAFPKLSESEPQRDGEGATGGGKKLLNFLKKR</sequence>
<proteinExistence type="inferred from homology"/>
<comment type="similarity">
    <text evidence="1">Belongs to the STXBP/unc-18/SEC1 family.</text>
</comment>
<dbReference type="Pfam" id="PF00995">
    <property type="entry name" value="Sec1"/>
    <property type="match status" value="1"/>
</dbReference>
<gene>
    <name evidence="3" type="ORF">CXG81DRAFT_11991</name>
</gene>
<dbReference type="InterPro" id="IPR027482">
    <property type="entry name" value="Sec1-like_dom2"/>
</dbReference>
<keyword evidence="4" id="KW-1185">Reference proteome</keyword>
<dbReference type="InterPro" id="IPR043154">
    <property type="entry name" value="Sec-1-like_dom1"/>
</dbReference>
<dbReference type="InterPro" id="IPR036045">
    <property type="entry name" value="Sec1-like_sf"/>
</dbReference>
<dbReference type="Proteomes" id="UP000274922">
    <property type="component" value="Unassembled WGS sequence"/>
</dbReference>
<dbReference type="STRING" id="1555241.A0A4P9X838"/>
<accession>A0A4P9X838</accession>
<dbReference type="AlphaFoldDB" id="A0A4P9X838"/>